<feature type="region of interest" description="Disordered" evidence="1">
    <location>
        <begin position="198"/>
        <end position="267"/>
    </location>
</feature>
<name>A0A1I8ATN2_9BILA</name>
<evidence type="ECO:0000256" key="1">
    <source>
        <dbReference type="SAM" id="MobiDB-lite"/>
    </source>
</evidence>
<dbReference type="AlphaFoldDB" id="A0A1I8ATN2"/>
<feature type="compositionally biased region" description="Polar residues" evidence="1">
    <location>
        <begin position="50"/>
        <end position="65"/>
    </location>
</feature>
<feature type="compositionally biased region" description="Low complexity" evidence="1">
    <location>
        <begin position="226"/>
        <end position="236"/>
    </location>
</feature>
<dbReference type="PANTHER" id="PTHR22084">
    <property type="entry name" value="GEX INTERACTING PROTEIN PROTEIN 4"/>
    <property type="match status" value="1"/>
</dbReference>
<feature type="region of interest" description="Disordered" evidence="1">
    <location>
        <begin position="32"/>
        <end position="65"/>
    </location>
</feature>
<feature type="compositionally biased region" description="Polar residues" evidence="1">
    <location>
        <begin position="198"/>
        <end position="215"/>
    </location>
</feature>
<organism evidence="2 3">
    <name type="scientific">Steinernema glaseri</name>
    <dbReference type="NCBI Taxonomy" id="37863"/>
    <lineage>
        <taxon>Eukaryota</taxon>
        <taxon>Metazoa</taxon>
        <taxon>Ecdysozoa</taxon>
        <taxon>Nematoda</taxon>
        <taxon>Chromadorea</taxon>
        <taxon>Rhabditida</taxon>
        <taxon>Tylenchina</taxon>
        <taxon>Panagrolaimomorpha</taxon>
        <taxon>Strongyloidoidea</taxon>
        <taxon>Steinernematidae</taxon>
        <taxon>Steinernema</taxon>
    </lineage>
</organism>
<evidence type="ECO:0000313" key="3">
    <source>
        <dbReference type="WBParaSite" id="L893_g910.t1"/>
    </source>
</evidence>
<reference evidence="3" key="1">
    <citation type="submission" date="2016-11" db="UniProtKB">
        <authorList>
            <consortium name="WormBaseParasite"/>
        </authorList>
    </citation>
    <scope>IDENTIFICATION</scope>
</reference>
<keyword evidence="2" id="KW-1185">Reference proteome</keyword>
<dbReference type="WBParaSite" id="L893_g910.t1">
    <property type="protein sequence ID" value="L893_g910.t1"/>
    <property type="gene ID" value="L893_g910"/>
</dbReference>
<accession>A0A1I8ATN2</accession>
<protein>
    <submittedName>
        <fullName evidence="3">Uncharacterized protein</fullName>
    </submittedName>
</protein>
<proteinExistence type="predicted"/>
<sequence length="619" mass="70248">MMKFMSHRLCGLGGTGPTMNQAPQTQQNLVYFQASPGGPTGDPRNPPLTQPSQTAPQNGHASTSAPLHFQQATTIPFHSTSATTYQPQSYTTSSGATFTTNRFEVVQIPVGSSHSGQPIQQVITIPPQQQIAQSHQRIGTNQVITTSQPTIIQIPHQTSGQQHHLQQPNVSQILVQQTPSGTQEIAVIDGATYYVEQGPSTSQGTTTVLYGNSSSQLPPPQPQQPQLPQQAQAQQAGTPLTVAKYGFKKTSPSSEEKKQKEEEKRKRQAEAARQRYHRLSAEEKKELNVKRTLAQKRRRQREKEMEELEAILRASNDIQDDPEINEQLREKRMRAKWAEAARTRYQRMTPDERKQYNIKRRMRQLSNGLLKNANGEVIKDPDAIQRHIKEQNAKKAEAARLRYHRMSEDEKKAYNQKRTEAFRRRRMEEEMLLAMPIGRINGEALDRAQQIVIRNAKRAEAARLRYQRMTPEQRKAYNQKRYTPKRKRDTQSGEGSSDEDGDPEGHQKSEEPYDALQQIERDVLKKTQQAQQIIMRQRQTYVEQTPVGAHLMHQQQHPQNGQTVQQVLTAVPQGQPQQVHIQPQILQQQPQVQYTTAGNVMVAHAVPPQMVTHYSAPPV</sequence>
<dbReference type="PANTHER" id="PTHR22084:SF4">
    <property type="entry name" value="BZIP DOMAIN-CONTAINING PROTEIN"/>
    <property type="match status" value="1"/>
</dbReference>
<feature type="compositionally biased region" description="Basic and acidic residues" evidence="1">
    <location>
        <begin position="254"/>
        <end position="267"/>
    </location>
</feature>
<feature type="region of interest" description="Disordered" evidence="1">
    <location>
        <begin position="464"/>
        <end position="510"/>
    </location>
</feature>
<dbReference type="Proteomes" id="UP000095287">
    <property type="component" value="Unplaced"/>
</dbReference>
<evidence type="ECO:0000313" key="2">
    <source>
        <dbReference type="Proteomes" id="UP000095287"/>
    </source>
</evidence>